<dbReference type="EMBL" id="JANAKD010002230">
    <property type="protein sequence ID" value="KAJ3474257.1"/>
    <property type="molecule type" value="Genomic_DNA"/>
</dbReference>
<accession>A0ACC1QIK8</accession>
<evidence type="ECO:0000313" key="2">
    <source>
        <dbReference type="Proteomes" id="UP001148737"/>
    </source>
</evidence>
<sequence length="359" mass="39025">MNAYYMLATCVGTYLGPVAAGYVVESQGWRWIWWWCVILFGVQLLLIVFCFEESKFSASVLVSQAAPQDAADEEAAAAATGLDKTISQGMHRTPSHRFIDQRIPARPYRERMALVTVSDGPTFGNPLDAVRALFTFPAISYTAITFGSILALLAILTSVQAAYMFGPPYYFSASGVGLMNLAPFVGSIPGAYIGGYLNDRCIVWLSKRNGGVYEPEMRLWFVLPAAVLAPASVLMMGLGIYYGLPWPILAVGFGLFGVVLAGAGSIALSYAMDCYGEVIGTAMIGIIFTRNVLAVGVLFALDPWIEAIGLCNFHIIIAVLMVVVLLLPLPLLKWGKRARVRSAKAYTSMARRLPTFRES</sequence>
<organism evidence="1 2">
    <name type="scientific">Lecanicillium saksenae</name>
    <dbReference type="NCBI Taxonomy" id="468837"/>
    <lineage>
        <taxon>Eukaryota</taxon>
        <taxon>Fungi</taxon>
        <taxon>Dikarya</taxon>
        <taxon>Ascomycota</taxon>
        <taxon>Pezizomycotina</taxon>
        <taxon>Sordariomycetes</taxon>
        <taxon>Hypocreomycetidae</taxon>
        <taxon>Hypocreales</taxon>
        <taxon>Cordycipitaceae</taxon>
        <taxon>Lecanicillium</taxon>
    </lineage>
</organism>
<reference evidence="1" key="1">
    <citation type="submission" date="2022-07" db="EMBL/GenBank/DDBJ databases">
        <title>Genome Sequence of Lecanicillium saksenae.</title>
        <authorList>
            <person name="Buettner E."/>
        </authorList>
    </citation>
    <scope>NUCLEOTIDE SEQUENCE</scope>
    <source>
        <strain evidence="1">VT-O1</strain>
    </source>
</reference>
<evidence type="ECO:0000313" key="1">
    <source>
        <dbReference type="EMBL" id="KAJ3474257.1"/>
    </source>
</evidence>
<gene>
    <name evidence="1" type="ORF">NLG97_g9922</name>
</gene>
<comment type="caution">
    <text evidence="1">The sequence shown here is derived from an EMBL/GenBank/DDBJ whole genome shotgun (WGS) entry which is preliminary data.</text>
</comment>
<proteinExistence type="predicted"/>
<dbReference type="Proteomes" id="UP001148737">
    <property type="component" value="Unassembled WGS sequence"/>
</dbReference>
<protein>
    <submittedName>
        <fullName evidence="1">Uncharacterized protein</fullName>
    </submittedName>
</protein>
<keyword evidence="2" id="KW-1185">Reference proteome</keyword>
<name>A0ACC1QIK8_9HYPO</name>